<reference evidence="1 2" key="1">
    <citation type="submission" date="2016-02" db="EMBL/GenBank/DDBJ databases">
        <title>Complete Genome Sequences of Lactobacillus johnsonii Strain W1.</title>
        <authorList>
            <person name="Sun Y."/>
            <person name="Wu X."/>
        </authorList>
    </citation>
    <scope>NUCLEOTIDE SEQUENCE [LARGE SCALE GENOMIC DNA]</scope>
    <source>
        <strain evidence="1 2">W1</strain>
    </source>
</reference>
<dbReference type="SUPFAM" id="SSF53474">
    <property type="entry name" value="alpha/beta-Hydrolases"/>
    <property type="match status" value="1"/>
</dbReference>
<dbReference type="Gene3D" id="3.40.50.1820">
    <property type="entry name" value="alpha/beta hydrolase"/>
    <property type="match status" value="1"/>
</dbReference>
<sequence length="298" mass="34199">MLNKDRISKNRLLLLGTFIFLIVLSIPTFFWIKNANHDLAERRKSQMSPVIMIPGSSATTERFNELVNLLNKDTLKKHSLLKIQVKKDGTLKYSGKINRNDNEPFIVVGFENNHDGYANIKKQAGWFDEAFAQLSRQYKFNNFKAFGHSNGGLIWTYWLENYYADYSDEITIKKLMTLGTPYNFNESNIDHKTEMLNDFIKNRKKIPKNLDVYSVSGGENYESDGLVPESSVAAGKYIFQNQVKHYTTMTVTGSDAQHSSLPQNKQVVQLIKQYLLENNSGNNIPVNGQKPRENNKKK</sequence>
<dbReference type="AlphaFoldDB" id="A0A9X0J5H6"/>
<dbReference type="Proteomes" id="UP000070346">
    <property type="component" value="Unassembled WGS sequence"/>
</dbReference>
<accession>A0A9X0J5H6</accession>
<evidence type="ECO:0000313" key="2">
    <source>
        <dbReference type="Proteomes" id="UP000070346"/>
    </source>
</evidence>
<evidence type="ECO:0000313" key="1">
    <source>
        <dbReference type="EMBL" id="KXN75381.1"/>
    </source>
</evidence>
<keyword evidence="1" id="KW-0012">Acyltransferase</keyword>
<dbReference type="RefSeq" id="WP_061400833.1">
    <property type="nucleotide sequence ID" value="NZ_CP062068.1"/>
</dbReference>
<dbReference type="InterPro" id="IPR010315">
    <property type="entry name" value="DUF915_hydro-like"/>
</dbReference>
<dbReference type="Pfam" id="PF06028">
    <property type="entry name" value="DUF915"/>
    <property type="match status" value="1"/>
</dbReference>
<gene>
    <name evidence="1" type="ORF">AYJ53_06540</name>
</gene>
<protein>
    <submittedName>
        <fullName evidence="1">Acyltransferase</fullName>
    </submittedName>
</protein>
<dbReference type="GO" id="GO:0016746">
    <property type="term" value="F:acyltransferase activity"/>
    <property type="evidence" value="ECO:0007669"/>
    <property type="project" value="UniProtKB-KW"/>
</dbReference>
<proteinExistence type="predicted"/>
<organism evidence="1 2">
    <name type="scientific">Lactobacillus johnsonii</name>
    <dbReference type="NCBI Taxonomy" id="33959"/>
    <lineage>
        <taxon>Bacteria</taxon>
        <taxon>Bacillati</taxon>
        <taxon>Bacillota</taxon>
        <taxon>Bacilli</taxon>
        <taxon>Lactobacillales</taxon>
        <taxon>Lactobacillaceae</taxon>
        <taxon>Lactobacillus</taxon>
    </lineage>
</organism>
<dbReference type="OrthoDB" id="2157689at2"/>
<dbReference type="InterPro" id="IPR029058">
    <property type="entry name" value="AB_hydrolase_fold"/>
</dbReference>
<dbReference type="EMBL" id="LSNG01000037">
    <property type="protein sequence ID" value="KXN75381.1"/>
    <property type="molecule type" value="Genomic_DNA"/>
</dbReference>
<keyword evidence="1" id="KW-0808">Transferase</keyword>
<comment type="caution">
    <text evidence="1">The sequence shown here is derived from an EMBL/GenBank/DDBJ whole genome shotgun (WGS) entry which is preliminary data.</text>
</comment>
<name>A0A9X0J5H6_LACJH</name>